<organism evidence="1 2">
    <name type="scientific">Eisenbergiella massiliensis</name>
    <dbReference type="NCBI Taxonomy" id="1720294"/>
    <lineage>
        <taxon>Bacteria</taxon>
        <taxon>Bacillati</taxon>
        <taxon>Bacillota</taxon>
        <taxon>Clostridia</taxon>
        <taxon>Lachnospirales</taxon>
        <taxon>Lachnospiraceae</taxon>
        <taxon>Eisenbergiella</taxon>
    </lineage>
</organism>
<proteinExistence type="predicted"/>
<gene>
    <name evidence="1" type="ORF">DWY69_18225</name>
</gene>
<sequence>MTFLISSHDLSLFSNPADSCLLLYHRRIVCRTGEKPEAEEIRKKYEECRIRSLCEKERQAFFSGALKKEWMYDIFNTN</sequence>
<evidence type="ECO:0000313" key="1">
    <source>
        <dbReference type="EMBL" id="RGE69286.1"/>
    </source>
</evidence>
<accession>A0A3E3IQF0</accession>
<comment type="caution">
    <text evidence="1">The sequence shown here is derived from an EMBL/GenBank/DDBJ whole genome shotgun (WGS) entry which is preliminary data.</text>
</comment>
<dbReference type="AlphaFoldDB" id="A0A3E3IQF0"/>
<dbReference type="Proteomes" id="UP000261166">
    <property type="component" value="Unassembled WGS sequence"/>
</dbReference>
<protein>
    <submittedName>
        <fullName evidence="1">Uncharacterized protein</fullName>
    </submittedName>
</protein>
<evidence type="ECO:0000313" key="2">
    <source>
        <dbReference type="Proteomes" id="UP000261166"/>
    </source>
</evidence>
<name>A0A3E3IQF0_9FIRM</name>
<reference evidence="1 2" key="1">
    <citation type="submission" date="2018-08" db="EMBL/GenBank/DDBJ databases">
        <title>A genome reference for cultivated species of the human gut microbiota.</title>
        <authorList>
            <person name="Zou Y."/>
            <person name="Xue W."/>
            <person name="Luo G."/>
        </authorList>
    </citation>
    <scope>NUCLEOTIDE SEQUENCE [LARGE SCALE GENOMIC DNA]</scope>
    <source>
        <strain evidence="1 2">AF26-4BH</strain>
    </source>
</reference>
<dbReference type="EMBL" id="QVLU01000017">
    <property type="protein sequence ID" value="RGE69286.1"/>
    <property type="molecule type" value="Genomic_DNA"/>
</dbReference>